<protein>
    <recommendedName>
        <fullName evidence="2">Luciferase-like domain-containing protein</fullName>
    </recommendedName>
</protein>
<dbReference type="PANTHER" id="PTHR43244:SF1">
    <property type="entry name" value="5,10-METHYLENETETRAHYDROMETHANOPTERIN REDUCTASE"/>
    <property type="match status" value="1"/>
</dbReference>
<dbReference type="NCBIfam" id="TIGR03620">
    <property type="entry name" value="F420_MSMEG_4141"/>
    <property type="match status" value="1"/>
</dbReference>
<reference evidence="3 4" key="1">
    <citation type="journal article" date="2016" name="Front. Microbiol.">
        <title>Comparative Genomics Analysis of Streptomyces Species Reveals Their Adaptation to the Marine Environment and Their Diversity at the Genomic Level.</title>
        <authorList>
            <person name="Tian X."/>
            <person name="Zhang Z."/>
            <person name="Yang T."/>
            <person name="Chen M."/>
            <person name="Li J."/>
            <person name="Chen F."/>
            <person name="Yang J."/>
            <person name="Li W."/>
            <person name="Zhang B."/>
            <person name="Zhang Z."/>
            <person name="Wu J."/>
            <person name="Zhang C."/>
            <person name="Long L."/>
            <person name="Xiao J."/>
        </authorList>
    </citation>
    <scope>NUCLEOTIDE SEQUENCE [LARGE SCALE GENOMIC DNA]</scope>
    <source>
        <strain evidence="3 4">SCSIO 10429</strain>
    </source>
</reference>
<dbReference type="AlphaFoldDB" id="A0A1E7KZG0"/>
<dbReference type="GO" id="GO:0016705">
    <property type="term" value="F:oxidoreductase activity, acting on paired donors, with incorporation or reduction of molecular oxygen"/>
    <property type="evidence" value="ECO:0007669"/>
    <property type="project" value="InterPro"/>
</dbReference>
<feature type="domain" description="Luciferase-like" evidence="2">
    <location>
        <begin position="22"/>
        <end position="107"/>
    </location>
</feature>
<evidence type="ECO:0000256" key="1">
    <source>
        <dbReference type="ARBA" id="ARBA00023002"/>
    </source>
</evidence>
<proteinExistence type="predicted"/>
<dbReference type="Gene3D" id="3.20.20.30">
    <property type="entry name" value="Luciferase-like domain"/>
    <property type="match status" value="2"/>
</dbReference>
<keyword evidence="4" id="KW-1185">Reference proteome</keyword>
<dbReference type="Proteomes" id="UP000176005">
    <property type="component" value="Unassembled WGS sequence"/>
</dbReference>
<organism evidence="3 4">
    <name type="scientific">Streptomyces nanshensis</name>
    <dbReference type="NCBI Taxonomy" id="518642"/>
    <lineage>
        <taxon>Bacteria</taxon>
        <taxon>Bacillati</taxon>
        <taxon>Actinomycetota</taxon>
        <taxon>Actinomycetes</taxon>
        <taxon>Kitasatosporales</taxon>
        <taxon>Streptomycetaceae</taxon>
        <taxon>Streptomyces</taxon>
    </lineage>
</organism>
<dbReference type="EMBL" id="LJGW01000377">
    <property type="protein sequence ID" value="OEV09309.1"/>
    <property type="molecule type" value="Genomic_DNA"/>
</dbReference>
<evidence type="ECO:0000313" key="3">
    <source>
        <dbReference type="EMBL" id="OEV09309.1"/>
    </source>
</evidence>
<dbReference type="InterPro" id="IPR050564">
    <property type="entry name" value="F420-G6PD/mer"/>
</dbReference>
<name>A0A1E7KZG0_9ACTN</name>
<dbReference type="SUPFAM" id="SSF51679">
    <property type="entry name" value="Bacterial luciferase-like"/>
    <property type="match status" value="1"/>
</dbReference>
<evidence type="ECO:0000313" key="4">
    <source>
        <dbReference type="Proteomes" id="UP000176005"/>
    </source>
</evidence>
<dbReference type="RefSeq" id="WP_070018808.1">
    <property type="nucleotide sequence ID" value="NZ_LJGW01000377.1"/>
</dbReference>
<accession>A0A1E7KZG0</accession>
<sequence>MNTAISTELGDFGVLSCIGRRPPAEQAAAARRWEAAGAETIWLGGSSVLWETEAILDATTPQVTVGTAIQSIWDCTPQVTASRFASLEEQHPGRILLGLGVSHQETTPAYHSPCEVMAQYLDALNEAGVPKERRILGALGPQMLDLARQEAAGALPYLVTVNQVSHMRERLGDALLACELGVVLETDPQRARELARQDLQIYLQLSNYRRSWRRAGFLPADLADGGSDHLVDSLYAWGSTDQIRNRIDALRAAGAHHVAVQLITGSHHTQLPDPAREQQLTALFT</sequence>
<comment type="caution">
    <text evidence="3">The sequence shown here is derived from an EMBL/GenBank/DDBJ whole genome shotgun (WGS) entry which is preliminary data.</text>
</comment>
<dbReference type="InterPro" id="IPR036661">
    <property type="entry name" value="Luciferase-like_sf"/>
</dbReference>
<gene>
    <name evidence="3" type="ORF">AN218_23025</name>
</gene>
<feature type="domain" description="Luciferase-like" evidence="2">
    <location>
        <begin position="135"/>
        <end position="257"/>
    </location>
</feature>
<keyword evidence="1" id="KW-0560">Oxidoreductase</keyword>
<dbReference type="PANTHER" id="PTHR43244">
    <property type="match status" value="1"/>
</dbReference>
<dbReference type="InterPro" id="IPR019922">
    <property type="entry name" value="Lucif-like_OxRdatse_MSMEG_4141"/>
</dbReference>
<dbReference type="InterPro" id="IPR011251">
    <property type="entry name" value="Luciferase-like_dom"/>
</dbReference>
<dbReference type="Pfam" id="PF00296">
    <property type="entry name" value="Bac_luciferase"/>
    <property type="match status" value="2"/>
</dbReference>
<evidence type="ECO:0000259" key="2">
    <source>
        <dbReference type="Pfam" id="PF00296"/>
    </source>
</evidence>